<sequence>MDLIYSNDCLFLSLCLLYCFSIFIFIFKLTLYYYIFSLVTRKKQRSFNTYPRHCLL</sequence>
<accession>A0AAP0LLG3</accession>
<protein>
    <submittedName>
        <fullName evidence="2">Uncharacterized protein</fullName>
    </submittedName>
</protein>
<keyword evidence="3" id="KW-1185">Reference proteome</keyword>
<organism evidence="2 3">
    <name type="scientific">Citrus x changshan-huyou</name>
    <dbReference type="NCBI Taxonomy" id="2935761"/>
    <lineage>
        <taxon>Eukaryota</taxon>
        <taxon>Viridiplantae</taxon>
        <taxon>Streptophyta</taxon>
        <taxon>Embryophyta</taxon>
        <taxon>Tracheophyta</taxon>
        <taxon>Spermatophyta</taxon>
        <taxon>Magnoliopsida</taxon>
        <taxon>eudicotyledons</taxon>
        <taxon>Gunneridae</taxon>
        <taxon>Pentapetalae</taxon>
        <taxon>rosids</taxon>
        <taxon>malvids</taxon>
        <taxon>Sapindales</taxon>
        <taxon>Rutaceae</taxon>
        <taxon>Aurantioideae</taxon>
        <taxon>Citrus</taxon>
    </lineage>
</organism>
<evidence type="ECO:0000256" key="1">
    <source>
        <dbReference type="SAM" id="Phobius"/>
    </source>
</evidence>
<gene>
    <name evidence="2" type="ORF">WN944_029540</name>
</gene>
<dbReference type="AlphaFoldDB" id="A0AAP0LLG3"/>
<feature type="transmembrane region" description="Helical" evidence="1">
    <location>
        <begin position="12"/>
        <end position="35"/>
    </location>
</feature>
<comment type="caution">
    <text evidence="2">The sequence shown here is derived from an EMBL/GenBank/DDBJ whole genome shotgun (WGS) entry which is preliminary data.</text>
</comment>
<name>A0AAP0LLG3_9ROSI</name>
<keyword evidence="1" id="KW-1133">Transmembrane helix</keyword>
<proteinExistence type="predicted"/>
<dbReference type="Proteomes" id="UP001428341">
    <property type="component" value="Unassembled WGS sequence"/>
</dbReference>
<keyword evidence="1" id="KW-0472">Membrane</keyword>
<reference evidence="2 3" key="1">
    <citation type="submission" date="2024-05" db="EMBL/GenBank/DDBJ databases">
        <title>Haplotype-resolved chromosome-level genome assembly of Huyou (Citrus changshanensis).</title>
        <authorList>
            <person name="Miao C."/>
            <person name="Chen W."/>
            <person name="Wu Y."/>
            <person name="Wang L."/>
            <person name="Zhao S."/>
            <person name="Grierson D."/>
            <person name="Xu C."/>
            <person name="Chen K."/>
        </authorList>
    </citation>
    <scope>NUCLEOTIDE SEQUENCE [LARGE SCALE GENOMIC DNA]</scope>
    <source>
        <strain evidence="2">01-14</strain>
        <tissue evidence="2">Leaf</tissue>
    </source>
</reference>
<evidence type="ECO:0000313" key="3">
    <source>
        <dbReference type="Proteomes" id="UP001428341"/>
    </source>
</evidence>
<evidence type="ECO:0000313" key="2">
    <source>
        <dbReference type="EMBL" id="KAK9177517.1"/>
    </source>
</evidence>
<keyword evidence="1" id="KW-0812">Transmembrane</keyword>
<dbReference type="EMBL" id="JBCGBO010000025">
    <property type="protein sequence ID" value="KAK9177517.1"/>
    <property type="molecule type" value="Genomic_DNA"/>
</dbReference>